<organism evidence="5 6">
    <name type="scientific">Siccibacter colletis</name>
    <dbReference type="NCBI Taxonomy" id="1505757"/>
    <lineage>
        <taxon>Bacteria</taxon>
        <taxon>Pseudomonadati</taxon>
        <taxon>Pseudomonadota</taxon>
        <taxon>Gammaproteobacteria</taxon>
        <taxon>Enterobacterales</taxon>
        <taxon>Enterobacteriaceae</taxon>
        <taxon>Siccibacter</taxon>
    </lineage>
</organism>
<name>A0ABY6JIY8_9ENTR</name>
<dbReference type="PANTHER" id="PTHR42811">
    <property type="entry name" value="SERINE ACETYLTRANSFERASE"/>
    <property type="match status" value="1"/>
</dbReference>
<gene>
    <name evidence="5" type="ORF">KFZ77_06290</name>
</gene>
<dbReference type="InterPro" id="IPR018357">
    <property type="entry name" value="Hexapep_transf_CS"/>
</dbReference>
<evidence type="ECO:0000256" key="2">
    <source>
        <dbReference type="ARBA" id="ARBA00022679"/>
    </source>
</evidence>
<dbReference type="Proteomes" id="UP001156318">
    <property type="component" value="Chromosome"/>
</dbReference>
<keyword evidence="3" id="KW-0677">Repeat</keyword>
<dbReference type="SUPFAM" id="SSF51161">
    <property type="entry name" value="Trimeric LpxA-like enzymes"/>
    <property type="match status" value="1"/>
</dbReference>
<keyword evidence="6" id="KW-1185">Reference proteome</keyword>
<dbReference type="InterPro" id="IPR011004">
    <property type="entry name" value="Trimer_LpxA-like_sf"/>
</dbReference>
<dbReference type="EMBL" id="CP074352">
    <property type="protein sequence ID" value="UYU33790.1"/>
    <property type="molecule type" value="Genomic_DNA"/>
</dbReference>
<reference evidence="5 6" key="1">
    <citation type="submission" date="2021-05" db="EMBL/GenBank/DDBJ databases">
        <title>Isolation, identification, and the growth promoting effects of Pantoea dispersa strain YSD J2 from the aboveground leaves of Cyperus esculentus L.Var. Sativus.</title>
        <authorList>
            <person name="Wang S."/>
            <person name="Tang X.M."/>
            <person name="Huang Y.N."/>
        </authorList>
    </citation>
    <scope>NUCLEOTIDE SEQUENCE [LARGE SCALE GENOMIC DNA]</scope>
    <source>
        <strain evidence="6">YSD YN2</strain>
    </source>
</reference>
<dbReference type="PROSITE" id="PS00101">
    <property type="entry name" value="HEXAPEP_TRANSFERASES"/>
    <property type="match status" value="1"/>
</dbReference>
<evidence type="ECO:0000256" key="1">
    <source>
        <dbReference type="ARBA" id="ARBA00007274"/>
    </source>
</evidence>
<proteinExistence type="inferred from homology"/>
<accession>A0ABY6JIY8</accession>
<protein>
    <submittedName>
        <fullName evidence="5">Serine acetyltransferase</fullName>
    </submittedName>
</protein>
<dbReference type="CDD" id="cd03354">
    <property type="entry name" value="LbH_SAT"/>
    <property type="match status" value="1"/>
</dbReference>
<keyword evidence="2" id="KW-0808">Transferase</keyword>
<keyword evidence="4" id="KW-0012">Acyltransferase</keyword>
<dbReference type="Gene3D" id="2.160.10.10">
    <property type="entry name" value="Hexapeptide repeat proteins"/>
    <property type="match status" value="1"/>
</dbReference>
<evidence type="ECO:0000256" key="4">
    <source>
        <dbReference type="ARBA" id="ARBA00023315"/>
    </source>
</evidence>
<dbReference type="Pfam" id="PF14602">
    <property type="entry name" value="Hexapep_2"/>
    <property type="match status" value="1"/>
</dbReference>
<sequence>MKISYLFGLLFAFSDKGAALREFWRIEVTRKTHFSWHQLWTHSRNRRRNFLLWWRLASEMYAHGNKQQRKMAKRINDALKDRFTTDIGLGARIGAGLHIPHHTGVVISDKARIGKNLVIRQNTTIGVVSSMGPDEYITLGDNVDIGANSCIIGAITIGDNVTLGAMSFVNRDIPANCTYITRKTSDAIIKPAH</sequence>
<dbReference type="InterPro" id="IPR001451">
    <property type="entry name" value="Hexapep"/>
</dbReference>
<evidence type="ECO:0000313" key="5">
    <source>
        <dbReference type="EMBL" id="UYU33790.1"/>
    </source>
</evidence>
<dbReference type="InterPro" id="IPR045304">
    <property type="entry name" value="LbH_SAT"/>
</dbReference>
<evidence type="ECO:0000313" key="6">
    <source>
        <dbReference type="Proteomes" id="UP001156318"/>
    </source>
</evidence>
<comment type="similarity">
    <text evidence="1">Belongs to the transferase hexapeptide repeat family.</text>
</comment>
<evidence type="ECO:0000256" key="3">
    <source>
        <dbReference type="ARBA" id="ARBA00022737"/>
    </source>
</evidence>